<sequence length="95" mass="10834">MGKSEHKQTGAPVKRKLLGYMEKKRNTPKQQYLKRTRGDVGNKTKDAEPTPATDTDDQRKMVSKTSLQRSVHPSQYNLHRCTLKAKPSQRGPWAT</sequence>
<evidence type="ECO:0000313" key="2">
    <source>
        <dbReference type="EMBL" id="KAF3588892.1"/>
    </source>
</evidence>
<organism evidence="2 3">
    <name type="scientific">Brassica cretica</name>
    <name type="common">Mustard</name>
    <dbReference type="NCBI Taxonomy" id="69181"/>
    <lineage>
        <taxon>Eukaryota</taxon>
        <taxon>Viridiplantae</taxon>
        <taxon>Streptophyta</taxon>
        <taxon>Embryophyta</taxon>
        <taxon>Tracheophyta</taxon>
        <taxon>Spermatophyta</taxon>
        <taxon>Magnoliopsida</taxon>
        <taxon>eudicotyledons</taxon>
        <taxon>Gunneridae</taxon>
        <taxon>Pentapetalae</taxon>
        <taxon>rosids</taxon>
        <taxon>malvids</taxon>
        <taxon>Brassicales</taxon>
        <taxon>Brassicaceae</taxon>
        <taxon>Brassiceae</taxon>
        <taxon>Brassica</taxon>
    </lineage>
</organism>
<dbReference type="EMBL" id="QGKX02000088">
    <property type="protein sequence ID" value="KAF3588892.1"/>
    <property type="molecule type" value="Genomic_DNA"/>
</dbReference>
<feature type="compositionally biased region" description="Polar residues" evidence="1">
    <location>
        <begin position="63"/>
        <end position="77"/>
    </location>
</feature>
<dbReference type="AlphaFoldDB" id="A0A8S9S9M5"/>
<evidence type="ECO:0000256" key="1">
    <source>
        <dbReference type="SAM" id="MobiDB-lite"/>
    </source>
</evidence>
<feature type="region of interest" description="Disordered" evidence="1">
    <location>
        <begin position="1"/>
        <end position="95"/>
    </location>
</feature>
<feature type="compositionally biased region" description="Basic and acidic residues" evidence="1">
    <location>
        <begin position="36"/>
        <end position="48"/>
    </location>
</feature>
<proteinExistence type="predicted"/>
<gene>
    <name evidence="2" type="ORF">F2Q69_00031654</name>
</gene>
<protein>
    <submittedName>
        <fullName evidence="2">Uncharacterized protein</fullName>
    </submittedName>
</protein>
<dbReference type="Proteomes" id="UP000712600">
    <property type="component" value="Unassembled WGS sequence"/>
</dbReference>
<name>A0A8S9S9M5_BRACR</name>
<evidence type="ECO:0000313" key="3">
    <source>
        <dbReference type="Proteomes" id="UP000712600"/>
    </source>
</evidence>
<accession>A0A8S9S9M5</accession>
<comment type="caution">
    <text evidence="2">The sequence shown here is derived from an EMBL/GenBank/DDBJ whole genome shotgun (WGS) entry which is preliminary data.</text>
</comment>
<reference evidence="2" key="1">
    <citation type="submission" date="2019-12" db="EMBL/GenBank/DDBJ databases">
        <title>Genome sequencing and annotation of Brassica cretica.</title>
        <authorList>
            <person name="Studholme D.J."/>
            <person name="Sarris P."/>
        </authorList>
    </citation>
    <scope>NUCLEOTIDE SEQUENCE</scope>
    <source>
        <strain evidence="2">PFS-109/04</strain>
        <tissue evidence="2">Leaf</tissue>
    </source>
</reference>